<dbReference type="PROSITE" id="PS50109">
    <property type="entry name" value="HIS_KIN"/>
    <property type="match status" value="1"/>
</dbReference>
<evidence type="ECO:0000256" key="1">
    <source>
        <dbReference type="ARBA" id="ARBA00000085"/>
    </source>
</evidence>
<dbReference type="RefSeq" id="WP_079683881.1">
    <property type="nucleotide sequence ID" value="NZ_FUYQ01000018.1"/>
</dbReference>
<dbReference type="PROSITE" id="PS50110">
    <property type="entry name" value="RESPONSE_REGULATORY"/>
    <property type="match status" value="1"/>
</dbReference>
<dbReference type="InterPro" id="IPR004358">
    <property type="entry name" value="Sig_transdc_His_kin-like_C"/>
</dbReference>
<name>A0A1T5DFG4_9BACT</name>
<keyword evidence="5" id="KW-0547">Nucleotide-binding</keyword>
<keyword evidence="7" id="KW-0067">ATP-binding</keyword>
<dbReference type="EMBL" id="FUYQ01000018">
    <property type="protein sequence ID" value="SKB70230.1"/>
    <property type="molecule type" value="Genomic_DNA"/>
</dbReference>
<keyword evidence="4" id="KW-0808">Transferase</keyword>
<dbReference type="InterPro" id="IPR013783">
    <property type="entry name" value="Ig-like_fold"/>
</dbReference>
<dbReference type="InterPro" id="IPR009057">
    <property type="entry name" value="Homeodomain-like_sf"/>
</dbReference>
<evidence type="ECO:0000256" key="14">
    <source>
        <dbReference type="SAM" id="SignalP"/>
    </source>
</evidence>
<dbReference type="SUPFAM" id="SSF63829">
    <property type="entry name" value="Calcium-dependent phosphotriesterase"/>
    <property type="match status" value="3"/>
</dbReference>
<proteinExistence type="predicted"/>
<evidence type="ECO:0000256" key="4">
    <source>
        <dbReference type="ARBA" id="ARBA00022679"/>
    </source>
</evidence>
<dbReference type="PANTHER" id="PTHR43547">
    <property type="entry name" value="TWO-COMPONENT HISTIDINE KINASE"/>
    <property type="match status" value="1"/>
</dbReference>
<dbReference type="Pfam" id="PF00072">
    <property type="entry name" value="Response_reg"/>
    <property type="match status" value="1"/>
</dbReference>
<keyword evidence="14" id="KW-0732">Signal</keyword>
<evidence type="ECO:0000256" key="2">
    <source>
        <dbReference type="ARBA" id="ARBA00012438"/>
    </source>
</evidence>
<dbReference type="PROSITE" id="PS00041">
    <property type="entry name" value="HTH_ARAC_FAMILY_1"/>
    <property type="match status" value="1"/>
</dbReference>
<dbReference type="InterPro" id="IPR018060">
    <property type="entry name" value="HTH_AraC"/>
</dbReference>
<dbReference type="Pfam" id="PF07495">
    <property type="entry name" value="Y_Y_Y"/>
    <property type="match status" value="1"/>
</dbReference>
<dbReference type="SMART" id="SM00387">
    <property type="entry name" value="HATPase_c"/>
    <property type="match status" value="1"/>
</dbReference>
<dbReference type="InterPro" id="IPR003594">
    <property type="entry name" value="HATPase_dom"/>
</dbReference>
<dbReference type="CDD" id="cd00082">
    <property type="entry name" value="HisKA"/>
    <property type="match status" value="1"/>
</dbReference>
<dbReference type="InterPro" id="IPR001789">
    <property type="entry name" value="Sig_transdc_resp-reg_receiver"/>
</dbReference>
<keyword evidence="19" id="KW-1185">Reference proteome</keyword>
<dbReference type="CDD" id="cd00146">
    <property type="entry name" value="PKD"/>
    <property type="match status" value="1"/>
</dbReference>
<evidence type="ECO:0000259" key="16">
    <source>
        <dbReference type="PROSITE" id="PS50109"/>
    </source>
</evidence>
<evidence type="ECO:0000313" key="18">
    <source>
        <dbReference type="EMBL" id="SKB70230.1"/>
    </source>
</evidence>
<dbReference type="InterPro" id="IPR036890">
    <property type="entry name" value="HATPase_C_sf"/>
</dbReference>
<feature type="domain" description="HTH araC/xylS-type" evidence="15">
    <location>
        <begin position="1339"/>
        <end position="1438"/>
    </location>
</feature>
<feature type="compositionally biased region" description="Polar residues" evidence="13">
    <location>
        <begin position="1138"/>
        <end position="1156"/>
    </location>
</feature>
<dbReference type="FunFam" id="3.40.50.2300:FF:000138">
    <property type="entry name" value="Two-component system sensor histidine kinase/response regulator"/>
    <property type="match status" value="1"/>
</dbReference>
<keyword evidence="6 18" id="KW-0418">Kinase</keyword>
<dbReference type="GO" id="GO:0003700">
    <property type="term" value="F:DNA-binding transcription factor activity"/>
    <property type="evidence" value="ECO:0007669"/>
    <property type="project" value="InterPro"/>
</dbReference>
<dbReference type="InterPro" id="IPR015943">
    <property type="entry name" value="WD40/YVTN_repeat-like_dom_sf"/>
</dbReference>
<dbReference type="Pfam" id="PF07494">
    <property type="entry name" value="Reg_prop"/>
    <property type="match status" value="7"/>
</dbReference>
<dbReference type="SUPFAM" id="SSF55874">
    <property type="entry name" value="ATPase domain of HSP90 chaperone/DNA topoisomerase II/histidine kinase"/>
    <property type="match status" value="1"/>
</dbReference>
<dbReference type="FunFam" id="2.60.40.10:FF:000791">
    <property type="entry name" value="Two-component system sensor histidine kinase/response regulator"/>
    <property type="match status" value="1"/>
</dbReference>
<comment type="catalytic activity">
    <reaction evidence="1">
        <text>ATP + protein L-histidine = ADP + protein N-phospho-L-histidine.</text>
        <dbReference type="EC" id="2.7.13.3"/>
    </reaction>
</comment>
<dbReference type="CDD" id="cd17574">
    <property type="entry name" value="REC_OmpR"/>
    <property type="match status" value="1"/>
</dbReference>
<feature type="compositionally biased region" description="Basic and acidic residues" evidence="13">
    <location>
        <begin position="1089"/>
        <end position="1098"/>
    </location>
</feature>
<gene>
    <name evidence="18" type="ORF">SAMN05660349_02425</name>
</gene>
<dbReference type="Gene3D" id="1.10.10.60">
    <property type="entry name" value="Homeodomain-like"/>
    <property type="match status" value="2"/>
</dbReference>
<dbReference type="InterPro" id="IPR011006">
    <property type="entry name" value="CheY-like_superfamily"/>
</dbReference>
<feature type="domain" description="Response regulatory" evidence="17">
    <location>
        <begin position="1192"/>
        <end position="1307"/>
    </location>
</feature>
<dbReference type="Proteomes" id="UP000190852">
    <property type="component" value="Unassembled WGS sequence"/>
</dbReference>
<dbReference type="InterPro" id="IPR003661">
    <property type="entry name" value="HisK_dim/P_dom"/>
</dbReference>
<dbReference type="GO" id="GO:0005524">
    <property type="term" value="F:ATP binding"/>
    <property type="evidence" value="ECO:0007669"/>
    <property type="project" value="UniProtKB-KW"/>
</dbReference>
<keyword evidence="8" id="KW-0902">Two-component regulatory system</keyword>
<dbReference type="SMART" id="SM00448">
    <property type="entry name" value="REC"/>
    <property type="match status" value="1"/>
</dbReference>
<dbReference type="SMART" id="SM00342">
    <property type="entry name" value="HTH_ARAC"/>
    <property type="match status" value="1"/>
</dbReference>
<dbReference type="Pfam" id="PF00512">
    <property type="entry name" value="HisKA"/>
    <property type="match status" value="1"/>
</dbReference>
<evidence type="ECO:0000256" key="11">
    <source>
        <dbReference type="ARBA" id="ARBA00023163"/>
    </source>
</evidence>
<dbReference type="Gene3D" id="1.10.287.130">
    <property type="match status" value="1"/>
</dbReference>
<feature type="compositionally biased region" description="Polar residues" evidence="13">
    <location>
        <begin position="1101"/>
        <end position="1129"/>
    </location>
</feature>
<dbReference type="PROSITE" id="PS01124">
    <property type="entry name" value="HTH_ARAC_FAMILY_2"/>
    <property type="match status" value="1"/>
</dbReference>
<keyword evidence="11" id="KW-0804">Transcription</keyword>
<dbReference type="GO" id="GO:0043565">
    <property type="term" value="F:sequence-specific DNA binding"/>
    <property type="evidence" value="ECO:0007669"/>
    <property type="project" value="InterPro"/>
</dbReference>
<evidence type="ECO:0000256" key="5">
    <source>
        <dbReference type="ARBA" id="ARBA00022741"/>
    </source>
</evidence>
<dbReference type="InterPro" id="IPR036097">
    <property type="entry name" value="HisK_dim/P_sf"/>
</dbReference>
<feature type="chain" id="PRO_5012368919" description="histidine kinase" evidence="14">
    <location>
        <begin position="23"/>
        <end position="1452"/>
    </location>
</feature>
<dbReference type="GO" id="GO:0000155">
    <property type="term" value="F:phosphorelay sensor kinase activity"/>
    <property type="evidence" value="ECO:0007669"/>
    <property type="project" value="InterPro"/>
</dbReference>
<evidence type="ECO:0000259" key="17">
    <source>
        <dbReference type="PROSITE" id="PS50110"/>
    </source>
</evidence>
<dbReference type="Gene3D" id="3.30.565.10">
    <property type="entry name" value="Histidine kinase-like ATPase, C-terminal domain"/>
    <property type="match status" value="1"/>
</dbReference>
<dbReference type="InterPro" id="IPR005467">
    <property type="entry name" value="His_kinase_dom"/>
</dbReference>
<evidence type="ECO:0000259" key="15">
    <source>
        <dbReference type="PROSITE" id="PS01124"/>
    </source>
</evidence>
<feature type="modified residue" description="4-aspartylphosphate" evidence="12">
    <location>
        <position position="1240"/>
    </location>
</feature>
<dbReference type="SUPFAM" id="SSF47384">
    <property type="entry name" value="Homodimeric domain of signal transducing histidine kinase"/>
    <property type="match status" value="1"/>
</dbReference>
<dbReference type="Gene3D" id="2.60.40.10">
    <property type="entry name" value="Immunoglobulins"/>
    <property type="match status" value="1"/>
</dbReference>
<dbReference type="InterPro" id="IPR011123">
    <property type="entry name" value="Y_Y_Y"/>
</dbReference>
<feature type="signal peptide" evidence="14">
    <location>
        <begin position="1"/>
        <end position="22"/>
    </location>
</feature>
<evidence type="ECO:0000256" key="8">
    <source>
        <dbReference type="ARBA" id="ARBA00023012"/>
    </source>
</evidence>
<evidence type="ECO:0000313" key="19">
    <source>
        <dbReference type="Proteomes" id="UP000190852"/>
    </source>
</evidence>
<dbReference type="Gene3D" id="2.130.10.10">
    <property type="entry name" value="YVTN repeat-like/Quinoprotein amine dehydrogenase"/>
    <property type="match status" value="2"/>
</dbReference>
<dbReference type="InterPro" id="IPR011110">
    <property type="entry name" value="Reg_prop"/>
</dbReference>
<dbReference type="SUPFAM" id="SSF46689">
    <property type="entry name" value="Homeodomain-like"/>
    <property type="match status" value="2"/>
</dbReference>
<evidence type="ECO:0000256" key="3">
    <source>
        <dbReference type="ARBA" id="ARBA00022553"/>
    </source>
</evidence>
<dbReference type="Pfam" id="PF12833">
    <property type="entry name" value="HTH_18"/>
    <property type="match status" value="1"/>
</dbReference>
<evidence type="ECO:0000256" key="10">
    <source>
        <dbReference type="ARBA" id="ARBA00023125"/>
    </source>
</evidence>
<dbReference type="PANTHER" id="PTHR43547:SF2">
    <property type="entry name" value="HYBRID SIGNAL TRANSDUCTION HISTIDINE KINASE C"/>
    <property type="match status" value="1"/>
</dbReference>
<evidence type="ECO:0000256" key="13">
    <source>
        <dbReference type="SAM" id="MobiDB-lite"/>
    </source>
</evidence>
<feature type="compositionally biased region" description="Basic and acidic residues" evidence="13">
    <location>
        <begin position="1157"/>
        <end position="1167"/>
    </location>
</feature>
<dbReference type="PRINTS" id="PR00344">
    <property type="entry name" value="BCTRLSENSOR"/>
</dbReference>
<evidence type="ECO:0000256" key="6">
    <source>
        <dbReference type="ARBA" id="ARBA00022777"/>
    </source>
</evidence>
<dbReference type="Pfam" id="PF02518">
    <property type="entry name" value="HATPase_c"/>
    <property type="match status" value="1"/>
</dbReference>
<protein>
    <recommendedName>
        <fullName evidence="2">histidine kinase</fullName>
        <ecNumber evidence="2">2.7.13.3</ecNumber>
    </recommendedName>
</protein>
<evidence type="ECO:0000256" key="12">
    <source>
        <dbReference type="PROSITE-ProRule" id="PRU00169"/>
    </source>
</evidence>
<dbReference type="EC" id="2.7.13.3" evidence="2"/>
<dbReference type="SMART" id="SM00388">
    <property type="entry name" value="HisKA"/>
    <property type="match status" value="1"/>
</dbReference>
<dbReference type="FunFam" id="3.30.565.10:FF:000037">
    <property type="entry name" value="Hybrid sensor histidine kinase/response regulator"/>
    <property type="match status" value="1"/>
</dbReference>
<feature type="domain" description="Histidine kinase" evidence="16">
    <location>
        <begin position="856"/>
        <end position="1071"/>
    </location>
</feature>
<reference evidence="19" key="1">
    <citation type="submission" date="2017-02" db="EMBL/GenBank/DDBJ databases">
        <authorList>
            <person name="Varghese N."/>
            <person name="Submissions S."/>
        </authorList>
    </citation>
    <scope>NUCLEOTIDE SEQUENCE [LARGE SCALE GENOMIC DNA]</scope>
    <source>
        <strain evidence="19">DSM 24967</strain>
    </source>
</reference>
<dbReference type="CDD" id="cd00075">
    <property type="entry name" value="HATPase"/>
    <property type="match status" value="1"/>
</dbReference>
<keyword evidence="10" id="KW-0238">DNA-binding</keyword>
<evidence type="ECO:0000256" key="7">
    <source>
        <dbReference type="ARBA" id="ARBA00022840"/>
    </source>
</evidence>
<sequence>MKKLCTLVLFCCYLVNIPYVLKAIQNHHNLDSRIFTTDHGLSSTKVSCIVQDKRGFVWIGTEDGLNKFDGYGFTVYKRNSALRGSLVSNHITALYTDRNDNLWVGTIEGLQYYDKRNDNFVSTALNQPDYIVKQNQCNAIFQDRSGCLWFASSGLGVLRFDPKTSESVLFSPSHTHPGQSLCSGHIRAIDEDADGNLWFGSQDNGLSVYNPVKKSFTNYSVASGHLKSDVIFDLFKQKNGNMLISTIGVGVTVYDQKQKRFIAYPEAFSRGTARRTFCAMEDKEGAVWAGTDGLGVMRFRADQQSISPHPVFNEFMQEMGDSKIHYLFEDKKGNLWVGMHYKGLCVIHTGSNGFTNYRKINNEPNSLSYNHVMGVTADKDNNLWIATDGGGLNFYDRKSGRFTHYLHDPGNPMSISDNAIVSVFCDSKKRIWAGTYVGGLCMWDPDRRGFVTYRSNGKPDGLSSDYVKSIAEDKRGYLWLGTNGGGLSRFNPTDKTFRNFQTKDNKGLVNDYISVIFMDSRNRLWIGTYFGLSCMDTETETLTSFKIDSGLSSMAVYAIAEDEQGVIWIGTQNGLNRYNPDKNNFTSIRPSGQQISQVINGIVPHKENLWLSTNKGIVRFNPSSLSSKIYTRYDGLQSDEFILASYYKSPAGEIFFGGISGLNSFFPDAIEDKTDCPLTYITGLRIFNQSVAINQEVNGRVVLPQNVSQIEKIRLLYSDKSFTLEFTAPDAAVPANIIYACKLEGFDNEWIYYNSSQRFATYTNLNPGTYTFMVKASNDPGVWGDNVTSLTIVVEPPLWATWWARTLYFLLACGAVWLLLRFFTLRMKEKNELRIERFKMRQQEELTQAKMGFFTNISHEFRTPLTLIIGPLEQMMETETDPEKQQLHSMMHRNAERLLRLINQILELRKLEQGKMKLQVQQLELVSFVSDLLGSFTDLANRKHISLTYSYNASQVRVWYDPDLLDKCLFNILSNAFKFTPDGGKVSLDIREDEGGRVYITVSDTGVGMDKDTLQRVFERFYQGNSKQLTAGSGIGMHLAKSIAELHGGNITASSEMDKGSSFCLLILPGNSHFAVEQMALEDGFHRVEEKETTDKEATGANAQEVTTGAQRVSDTQKTTNEKQATGVQGAQDEQAATVMQNGSTVTKQQQVQGASDTKKTTNEKQATEVPGAPNEQKASEEQDNTVGKKLTILVVEDDEDIRKYIRKELESRYQVEEAVNGALGLSKAKKILPDLVITDVMMPEMTGTELCKRLKTDAETCHIPVIILTAQSDLEHRIEGLETGADSYIPKPFNVKHLNVRIEKLIALRQTLKERFSKSLNMEAQEVTLTSTDERLLQHAIDYIRENMEDPELSVENMSKALGMSRTHLHRKLKALTNQSPIEFIKVIRMKQAAYLLSTGKLSVSEVGYKVGYNTPSYFSSSFNAHFGMSPTAYMEQRGSSNGNEEKEVKR</sequence>
<dbReference type="Gene3D" id="3.40.50.2300">
    <property type="match status" value="1"/>
</dbReference>
<dbReference type="FunFam" id="1.10.287.130:FF:000045">
    <property type="entry name" value="Two-component system sensor histidine kinase/response regulator"/>
    <property type="match status" value="1"/>
</dbReference>
<evidence type="ECO:0000256" key="9">
    <source>
        <dbReference type="ARBA" id="ARBA00023015"/>
    </source>
</evidence>
<dbReference type="SUPFAM" id="SSF52172">
    <property type="entry name" value="CheY-like"/>
    <property type="match status" value="1"/>
</dbReference>
<organism evidence="18 19">
    <name type="scientific">Parabacteroides chartae</name>
    <dbReference type="NCBI Taxonomy" id="1037355"/>
    <lineage>
        <taxon>Bacteria</taxon>
        <taxon>Pseudomonadati</taxon>
        <taxon>Bacteroidota</taxon>
        <taxon>Bacteroidia</taxon>
        <taxon>Bacteroidales</taxon>
        <taxon>Tannerellaceae</taxon>
        <taxon>Parabacteroides</taxon>
    </lineage>
</organism>
<accession>A0A1T5DFG4</accession>
<keyword evidence="9" id="KW-0805">Transcription regulation</keyword>
<keyword evidence="3 12" id="KW-0597">Phosphoprotein</keyword>
<dbReference type="InterPro" id="IPR018062">
    <property type="entry name" value="HTH_AraC-typ_CS"/>
</dbReference>
<feature type="region of interest" description="Disordered" evidence="13">
    <location>
        <begin position="1089"/>
        <end position="1185"/>
    </location>
</feature>